<dbReference type="RefSeq" id="WP_281818699.1">
    <property type="nucleotide sequence ID" value="NZ_BRLB01000018.1"/>
</dbReference>
<keyword evidence="1" id="KW-0472">Membrane</keyword>
<accession>A0A9W5YCK7</accession>
<keyword evidence="1" id="KW-1133">Transmembrane helix</keyword>
<feature type="transmembrane region" description="Helical" evidence="1">
    <location>
        <begin position="86"/>
        <end position="105"/>
    </location>
</feature>
<evidence type="ECO:0000256" key="1">
    <source>
        <dbReference type="SAM" id="Phobius"/>
    </source>
</evidence>
<feature type="transmembrane region" description="Helical" evidence="1">
    <location>
        <begin position="141"/>
        <end position="160"/>
    </location>
</feature>
<proteinExistence type="predicted"/>
<keyword evidence="1" id="KW-0812">Transmembrane</keyword>
<feature type="transmembrane region" description="Helical" evidence="1">
    <location>
        <begin position="203"/>
        <end position="225"/>
    </location>
</feature>
<evidence type="ECO:0008006" key="4">
    <source>
        <dbReference type="Google" id="ProtNLM"/>
    </source>
</evidence>
<feature type="transmembrane region" description="Helical" evidence="1">
    <location>
        <begin position="172"/>
        <end position="191"/>
    </location>
</feature>
<dbReference type="Proteomes" id="UP001144256">
    <property type="component" value="Unassembled WGS sequence"/>
</dbReference>
<protein>
    <recommendedName>
        <fullName evidence="4">Zinc ribbon domain-containing protein</fullName>
    </recommendedName>
</protein>
<evidence type="ECO:0000313" key="3">
    <source>
        <dbReference type="Proteomes" id="UP001144256"/>
    </source>
</evidence>
<feature type="transmembrane region" description="Helical" evidence="1">
    <location>
        <begin position="58"/>
        <end position="80"/>
    </location>
</feature>
<keyword evidence="3" id="KW-1185">Reference proteome</keyword>
<dbReference type="AlphaFoldDB" id="A0A9W5YCK7"/>
<organism evidence="2 3">
    <name type="scientific">Vallitalea longa</name>
    <dbReference type="NCBI Taxonomy" id="2936439"/>
    <lineage>
        <taxon>Bacteria</taxon>
        <taxon>Bacillati</taxon>
        <taxon>Bacillota</taxon>
        <taxon>Clostridia</taxon>
        <taxon>Lachnospirales</taxon>
        <taxon>Vallitaleaceae</taxon>
        <taxon>Vallitalea</taxon>
    </lineage>
</organism>
<comment type="caution">
    <text evidence="2">The sequence shown here is derived from an EMBL/GenBank/DDBJ whole genome shotgun (WGS) entry which is preliminary data.</text>
</comment>
<gene>
    <name evidence="2" type="ORF">SH1V18_40350</name>
</gene>
<evidence type="ECO:0000313" key="2">
    <source>
        <dbReference type="EMBL" id="GKX31555.1"/>
    </source>
</evidence>
<dbReference type="EMBL" id="BRLB01000018">
    <property type="protein sequence ID" value="GKX31555.1"/>
    <property type="molecule type" value="Genomic_DNA"/>
</dbReference>
<feature type="transmembrane region" description="Helical" evidence="1">
    <location>
        <begin position="112"/>
        <end position="129"/>
    </location>
</feature>
<sequence>MPYCSKCGVEVDNDTKKCPLCDFPIPDVGEDTNEQSINVFPEAENIYQYRVNVVKNKVFFTLIIILLSCIPILFSIKVFYPSVTIKINYIINIIIASVFYLFFLFGYLKVNYNILGIGLTSIILMHRLDNVDENMTWFFDYAVFIIILVMMILYIGVFFYKRIKKEIHAIYTLMYIFFGTGILCLGIDAIISYRSDDVIKLSWSIIVLISSTAVCLLILGLYYGLPEKLRNKIRRKLHV</sequence>
<name>A0A9W5YCK7_9FIRM</name>
<reference evidence="2" key="1">
    <citation type="submission" date="2022-06" db="EMBL/GenBank/DDBJ databases">
        <title>Vallitalea longa sp. nov., an anaerobic bacterium isolated from marine sediment.</title>
        <authorList>
            <person name="Hirano S."/>
            <person name="Terahara T."/>
            <person name="Mori K."/>
            <person name="Hamada M."/>
            <person name="Matsumoto R."/>
            <person name="Kobayashi T."/>
        </authorList>
    </citation>
    <scope>NUCLEOTIDE SEQUENCE</scope>
    <source>
        <strain evidence="2">SH18-1</strain>
    </source>
</reference>